<proteinExistence type="predicted"/>
<organism evidence="1 2">
    <name type="scientific">Aphis craccivora</name>
    <name type="common">Cowpea aphid</name>
    <dbReference type="NCBI Taxonomy" id="307492"/>
    <lineage>
        <taxon>Eukaryota</taxon>
        <taxon>Metazoa</taxon>
        <taxon>Ecdysozoa</taxon>
        <taxon>Arthropoda</taxon>
        <taxon>Hexapoda</taxon>
        <taxon>Insecta</taxon>
        <taxon>Pterygota</taxon>
        <taxon>Neoptera</taxon>
        <taxon>Paraneoptera</taxon>
        <taxon>Hemiptera</taxon>
        <taxon>Sternorrhyncha</taxon>
        <taxon>Aphidomorpha</taxon>
        <taxon>Aphidoidea</taxon>
        <taxon>Aphididae</taxon>
        <taxon>Aphidini</taxon>
        <taxon>Aphis</taxon>
        <taxon>Aphis</taxon>
    </lineage>
</organism>
<evidence type="ECO:0000313" key="1">
    <source>
        <dbReference type="EMBL" id="KAF0728477.1"/>
    </source>
</evidence>
<sequence length="85" mass="10179">MRWNVRITVPNGTYYIQCKKNYVCHHSSHHKVDRTLNKRVKIDTVSNRKSDHFVKVGKTQIIHLPVIYMYIMSTKEVPNYYNNNI</sequence>
<protein>
    <submittedName>
        <fullName evidence="1">SWIM-type domain-containing protein</fullName>
    </submittedName>
</protein>
<reference evidence="1 2" key="1">
    <citation type="submission" date="2019-08" db="EMBL/GenBank/DDBJ databases">
        <title>Whole genome of Aphis craccivora.</title>
        <authorList>
            <person name="Voronova N.V."/>
            <person name="Shulinski R.S."/>
            <person name="Bandarenka Y.V."/>
            <person name="Zhorov D.G."/>
            <person name="Warner D."/>
        </authorList>
    </citation>
    <scope>NUCLEOTIDE SEQUENCE [LARGE SCALE GENOMIC DNA]</scope>
    <source>
        <strain evidence="1">180601</strain>
        <tissue evidence="1">Whole Body</tissue>
    </source>
</reference>
<keyword evidence="2" id="KW-1185">Reference proteome</keyword>
<dbReference type="AlphaFoldDB" id="A0A6G0WMD8"/>
<dbReference type="Proteomes" id="UP000478052">
    <property type="component" value="Unassembled WGS sequence"/>
</dbReference>
<dbReference type="EMBL" id="VUJU01008592">
    <property type="protein sequence ID" value="KAF0728477.1"/>
    <property type="molecule type" value="Genomic_DNA"/>
</dbReference>
<name>A0A6G0WMD8_APHCR</name>
<gene>
    <name evidence="1" type="ORF">FWK35_00021623</name>
</gene>
<accession>A0A6G0WMD8</accession>
<evidence type="ECO:0000313" key="2">
    <source>
        <dbReference type="Proteomes" id="UP000478052"/>
    </source>
</evidence>
<comment type="caution">
    <text evidence="1">The sequence shown here is derived from an EMBL/GenBank/DDBJ whole genome shotgun (WGS) entry which is preliminary data.</text>
</comment>